<gene>
    <name evidence="1" type="ORF">MLD38_014903</name>
</gene>
<keyword evidence="2" id="KW-1185">Reference proteome</keyword>
<protein>
    <submittedName>
        <fullName evidence="1">Uncharacterized protein</fullName>
    </submittedName>
</protein>
<sequence length="155" mass="17269">MEITPSSIEPCLHRSTRFSDQPRRSSGINSKDVALQRHQNPPLSRRRLTWTGQRRPMPLFGEPQPSMSSSAKDAAPSVKIRPRLLLPRPDLLSGFNDPTPSRINNQILAVSEVCGQTHSPTSPHLTMADPLLSGVPLRGFGTTHPHRRLQRRFSG</sequence>
<accession>A0ACB9RII0</accession>
<proteinExistence type="predicted"/>
<evidence type="ECO:0000313" key="2">
    <source>
        <dbReference type="Proteomes" id="UP001057402"/>
    </source>
</evidence>
<evidence type="ECO:0000313" key="1">
    <source>
        <dbReference type="EMBL" id="KAI4377238.1"/>
    </source>
</evidence>
<comment type="caution">
    <text evidence="1">The sequence shown here is derived from an EMBL/GenBank/DDBJ whole genome shotgun (WGS) entry which is preliminary data.</text>
</comment>
<name>A0ACB9RII0_9MYRT</name>
<reference evidence="2" key="1">
    <citation type="journal article" date="2023" name="Front. Plant Sci.">
        <title>Chromosomal-level genome assembly of Melastoma candidum provides insights into trichome evolution.</title>
        <authorList>
            <person name="Zhong Y."/>
            <person name="Wu W."/>
            <person name="Sun C."/>
            <person name="Zou P."/>
            <person name="Liu Y."/>
            <person name="Dai S."/>
            <person name="Zhou R."/>
        </authorList>
    </citation>
    <scope>NUCLEOTIDE SEQUENCE [LARGE SCALE GENOMIC DNA]</scope>
</reference>
<dbReference type="EMBL" id="CM042883">
    <property type="protein sequence ID" value="KAI4377238.1"/>
    <property type="molecule type" value="Genomic_DNA"/>
</dbReference>
<dbReference type="Proteomes" id="UP001057402">
    <property type="component" value="Chromosome 4"/>
</dbReference>
<organism evidence="1 2">
    <name type="scientific">Melastoma candidum</name>
    <dbReference type="NCBI Taxonomy" id="119954"/>
    <lineage>
        <taxon>Eukaryota</taxon>
        <taxon>Viridiplantae</taxon>
        <taxon>Streptophyta</taxon>
        <taxon>Embryophyta</taxon>
        <taxon>Tracheophyta</taxon>
        <taxon>Spermatophyta</taxon>
        <taxon>Magnoliopsida</taxon>
        <taxon>eudicotyledons</taxon>
        <taxon>Gunneridae</taxon>
        <taxon>Pentapetalae</taxon>
        <taxon>rosids</taxon>
        <taxon>malvids</taxon>
        <taxon>Myrtales</taxon>
        <taxon>Melastomataceae</taxon>
        <taxon>Melastomatoideae</taxon>
        <taxon>Melastomateae</taxon>
        <taxon>Melastoma</taxon>
    </lineage>
</organism>